<dbReference type="FunFam" id="3.40.50.12780:FF:000013">
    <property type="entry name" value="Long-chain-fatty-acid--AMP ligase FadD32"/>
    <property type="match status" value="1"/>
</dbReference>
<dbReference type="Pfam" id="PF13193">
    <property type="entry name" value="AMP-binding_C"/>
    <property type="match status" value="1"/>
</dbReference>
<feature type="region of interest" description="Disordered" evidence="7">
    <location>
        <begin position="1388"/>
        <end position="1412"/>
    </location>
</feature>
<sequence length="2244" mass="248719">MLPQATVIDLLIERAEKHPDDLLFSWIDDNGDLEEQWTAAELLARVEALSGYLHQKCRLKPGEPVVLAYPPGLEFVTAFLGCMYAGALPIPCYPPDPMRPKSREALGFRQVVEDCEARIALTEDRYNRVRRLARVRNMLIKGGMPALEWVCTNKVGSKGWRPYRGEVGANEPAFLQYTSGSTSAPKGVAISHENVLHQAAFNAEALGLDRFCKAFIWVPQYHDFGLISGILNGVCGNGHVFMMSPFSFIRRPHLWLEVISRLRISHTCSPDFGFALAVRKTSEAQRQKLDLSCLKVALSAAEPIRLATVDAFCEAFGPHGFRREAFWPGYGLAEHTVGITIGGRHTARVDRAALEQRGRFVPSTAEDAVVQIGCGRVPPDVDLRIVDPATCTEVAEGTVGEIWVDSPSKALGYYRKEAATEETFRAKLLRSARTYLRTGDLGVLYQGELYVTGRFKDVIIQHGRNIYAQDVEEVARHAHPSIRPGGLAAFGYRGQAGAVQSTFEHLMVVVELESEVAASDWGAVADAVQRAVLAQLQLPCRGVIVGRRGAVLKTTSGKVQRRACRAAFESDKAYPNLLNVKWFDDGKEDGFEPAGTVGTHSGEDDAGDDFQPPRNRVERQLCEIWQDVLEIDRVGIHDNFFHLGGHSLLANAIAGRIAETWGVHLGLPVLFESQTVAALAEALTENGTQTRVPIQPVPRDRFLPLSPAQERLWVLTEIEAAGAAYVIDAAFDLRGPLQVRALERAVQGLVQRHESLRTVVGTDDEDQPVQVIRSVAKAPWDMVDLSHLGEVDRERAWRERMTRDGEHHFDLRRDTMVRACLFRFGEAHYLLALAFHHFAVDGWSMEVLASELGQLYGAYAQGVAHSLAPLAIQYADYAVWRRQRQAEASNEAGRAFWRNQLAGIPACHNLPSDRPRPAVQSYRGAVFRSRIDRATVAELDAICRGAEATLFMGLHTIFAALLARLSGERDIVVGTPVANREQPELAQVVGFFVNTLVLRTSVDNRSGFLDQLAACRETALDAFAHQRVTFDEVVDLVQPERSLSHAPLFQILMTLNRETALPALPGLEVTQVPSEVRHAHYDLSLDIHEGPDGLALAWTYNPDLFYPGTIARWSRHFETLMDAVIREPRRTLGQLSLLDLEQGRQLIQWQGSRQSAGTRDFIHRRFEARARQFPSRIALQDGSEAWRYDDLDERANSQAHYLIAQGVGPETRVGICLPRSSRQLVAVLAVLKAGATYVPLDPSLPANRLAYMIEDARLGTVLTTARLARWLDLSSDAWIDLDDSEVIDTLEVGPTHAPDRTDLTLRHAAYMLYTSGSTGNPKAVVIEHGSVAHFFDALDRELRVGGARRQEETWLATTSVGFDIAIFETLWNLTRGCRVILQPEHEEMDSTGQAPHAPVSTSSTMRCDGTSLSRNSSSVALLDEPSAPEIHDQILRHQVTHLQMTPAHVQAILESADGRRALGALRQIVIGGEAWSASLAAALREAGIPSILNAYGPTEATVWAAFQEIEQDRVVIGLPLANTEFHVLDDALNPVPVGVPGQLYIGGLGLARGYYHRPALTAAAFVPHPYATAPGERLYATGDLVRRDPDGRLVFLGRLDHQVKIRGFRIELGEIEAALLETEGTAAACVVVHSRARDDKHLVAYVVPEHGDAGEEAAWLETVRTALAARLPAYMVPSLWVPIASLPKNANGKVDRKALPDPGSFVRDHRPVRRPTTPLERRLAEIWAWELNLSRVGLDDNFFDLGGNSLTAMRVVTRAKEVGIALHAKELFAHQTLGRLVDALSHDGRSDSASIASSPLPPLRRRTGTAPVRATATQVSMIERCLDGARLNMTSAIEVSGSVDEAALSGAFARCLEKHPILRTHFRRAGEELVQVVEATADRFELEVRDLTRLDAETQLARIEDIKHHYFSTHFDLFRDLLFKACLLRLSDSSSLLLLVIHHSVFDGVSIQVLVDELGQAYAAALEWRGADLPGHPVAETPALDFLDFAQWEADFLDSARGRRELDEWVRHFEGVPGHLFYRHHPGLRTERLPNPVWQGSLRADVVARVDVFRRRHQLVSNMAVLQAAFLEVLSDYTVERDFLVSTTVTGRFMPEVERAIGPFFRHMGLRVAVTPDRDFAEACRKVGAELNRVIANPSISLARVLREMNKTRPEEPVRPCLTFRMGIESEALDEGFSLGEARAALIPDLVAEARDTSLGVMIVPRRGAYRIFVSYNPILLNPDMVEEIMARFKQRLIEETAKI</sequence>
<feature type="region of interest" description="Disordered" evidence="7">
    <location>
        <begin position="1789"/>
        <end position="1811"/>
    </location>
</feature>
<keyword evidence="6" id="KW-0443">Lipid metabolism</keyword>
<dbReference type="Pfam" id="PF00501">
    <property type="entry name" value="AMP-binding"/>
    <property type="match status" value="3"/>
</dbReference>
<dbReference type="PANTHER" id="PTHR45527:SF1">
    <property type="entry name" value="FATTY ACID SYNTHASE"/>
    <property type="match status" value="1"/>
</dbReference>
<dbReference type="GO" id="GO:0071766">
    <property type="term" value="P:Actinobacterium-type cell wall biogenesis"/>
    <property type="evidence" value="ECO:0007669"/>
    <property type="project" value="UniProtKB-ARBA"/>
</dbReference>
<keyword evidence="3" id="KW-0596">Phosphopantetheine</keyword>
<keyword evidence="4" id="KW-0597">Phosphoprotein</keyword>
<dbReference type="InterPro" id="IPR025110">
    <property type="entry name" value="AMP-bd_C"/>
</dbReference>
<dbReference type="InterPro" id="IPR045851">
    <property type="entry name" value="AMP-bd_C_sf"/>
</dbReference>
<dbReference type="Proteomes" id="UP000663929">
    <property type="component" value="Chromosome"/>
</dbReference>
<evidence type="ECO:0000256" key="2">
    <source>
        <dbReference type="ARBA" id="ARBA00006432"/>
    </source>
</evidence>
<keyword evidence="5" id="KW-0276">Fatty acid metabolism</keyword>
<dbReference type="Gene3D" id="1.10.1200.10">
    <property type="entry name" value="ACP-like"/>
    <property type="match status" value="1"/>
</dbReference>
<proteinExistence type="inferred from homology"/>
<evidence type="ECO:0000256" key="3">
    <source>
        <dbReference type="ARBA" id="ARBA00022450"/>
    </source>
</evidence>
<dbReference type="GO" id="GO:0006631">
    <property type="term" value="P:fatty acid metabolic process"/>
    <property type="evidence" value="ECO:0007669"/>
    <property type="project" value="UniProtKB-KW"/>
</dbReference>
<accession>A0A8A4TMF0</accession>
<dbReference type="GO" id="GO:0008610">
    <property type="term" value="P:lipid biosynthetic process"/>
    <property type="evidence" value="ECO:0007669"/>
    <property type="project" value="InterPro"/>
</dbReference>
<dbReference type="GO" id="GO:0031177">
    <property type="term" value="F:phosphopantetheine binding"/>
    <property type="evidence" value="ECO:0007669"/>
    <property type="project" value="InterPro"/>
</dbReference>
<comment type="cofactor">
    <cofactor evidence="1">
        <name>pantetheine 4'-phosphate</name>
        <dbReference type="ChEBI" id="CHEBI:47942"/>
    </cofactor>
</comment>
<dbReference type="PROSITE" id="PS00455">
    <property type="entry name" value="AMP_BINDING"/>
    <property type="match status" value="2"/>
</dbReference>
<dbReference type="FunFam" id="3.40.50.980:FF:000001">
    <property type="entry name" value="Non-ribosomal peptide synthetase"/>
    <property type="match status" value="1"/>
</dbReference>
<dbReference type="CDD" id="cd05931">
    <property type="entry name" value="FAAL"/>
    <property type="match status" value="1"/>
</dbReference>
<evidence type="ECO:0000256" key="7">
    <source>
        <dbReference type="SAM" id="MobiDB-lite"/>
    </source>
</evidence>
<gene>
    <name evidence="9" type="ORF">J3U87_31135</name>
</gene>
<dbReference type="InterPro" id="IPR006162">
    <property type="entry name" value="Ppantetheine_attach_site"/>
</dbReference>
<dbReference type="CDD" id="cd19531">
    <property type="entry name" value="LCL_NRPS-like"/>
    <property type="match status" value="1"/>
</dbReference>
<dbReference type="Gene3D" id="3.30.559.10">
    <property type="entry name" value="Chloramphenicol acetyltransferase-like domain"/>
    <property type="match status" value="2"/>
</dbReference>
<dbReference type="InterPro" id="IPR009081">
    <property type="entry name" value="PP-bd_ACP"/>
</dbReference>
<dbReference type="Gene3D" id="3.30.300.30">
    <property type="match status" value="2"/>
</dbReference>
<dbReference type="FunFam" id="1.10.1200.10:FF:000005">
    <property type="entry name" value="Nonribosomal peptide synthetase 1"/>
    <property type="match status" value="2"/>
</dbReference>
<dbReference type="KEGG" id="scor:J3U87_31135"/>
<evidence type="ECO:0000256" key="1">
    <source>
        <dbReference type="ARBA" id="ARBA00001957"/>
    </source>
</evidence>
<feature type="domain" description="Carrier" evidence="8">
    <location>
        <begin position="1714"/>
        <end position="1788"/>
    </location>
</feature>
<dbReference type="CDD" id="cd05930">
    <property type="entry name" value="A_NRPS"/>
    <property type="match status" value="1"/>
</dbReference>
<dbReference type="FunFam" id="2.30.38.10:FF:000001">
    <property type="entry name" value="Non-ribosomal peptide synthetase PvdI"/>
    <property type="match status" value="1"/>
</dbReference>
<dbReference type="InterPro" id="IPR040097">
    <property type="entry name" value="FAAL/FAAC"/>
</dbReference>
<feature type="domain" description="Carrier" evidence="8">
    <location>
        <begin position="612"/>
        <end position="687"/>
    </location>
</feature>
<dbReference type="InterPro" id="IPR036736">
    <property type="entry name" value="ACP-like_sf"/>
</dbReference>
<dbReference type="Pfam" id="PF00550">
    <property type="entry name" value="PP-binding"/>
    <property type="match status" value="2"/>
</dbReference>
<dbReference type="EMBL" id="CP071793">
    <property type="protein sequence ID" value="QTD50061.1"/>
    <property type="molecule type" value="Genomic_DNA"/>
</dbReference>
<dbReference type="Gene3D" id="3.40.50.1820">
    <property type="entry name" value="alpha/beta hydrolase"/>
    <property type="match status" value="1"/>
</dbReference>
<keyword evidence="10" id="KW-1185">Reference proteome</keyword>
<dbReference type="InterPro" id="IPR020845">
    <property type="entry name" value="AMP-binding_CS"/>
</dbReference>
<evidence type="ECO:0000313" key="9">
    <source>
        <dbReference type="EMBL" id="QTD50061.1"/>
    </source>
</evidence>
<dbReference type="InterPro" id="IPR042099">
    <property type="entry name" value="ANL_N_sf"/>
</dbReference>
<dbReference type="InterPro" id="IPR023213">
    <property type="entry name" value="CAT-like_dom_sf"/>
</dbReference>
<protein>
    <submittedName>
        <fullName evidence="9">AMP-binding protein</fullName>
    </submittedName>
</protein>
<dbReference type="SMART" id="SM00823">
    <property type="entry name" value="PKS_PP"/>
    <property type="match status" value="2"/>
</dbReference>
<dbReference type="RefSeq" id="WP_237379692.1">
    <property type="nucleotide sequence ID" value="NZ_CP071793.1"/>
</dbReference>
<dbReference type="InterPro" id="IPR001242">
    <property type="entry name" value="Condensation_dom"/>
</dbReference>
<dbReference type="SUPFAM" id="SSF52777">
    <property type="entry name" value="CoA-dependent acyltransferases"/>
    <property type="match status" value="4"/>
</dbReference>
<dbReference type="Gene3D" id="3.40.50.12780">
    <property type="entry name" value="N-terminal domain of ligase-like"/>
    <property type="match status" value="3"/>
</dbReference>
<reference evidence="9" key="1">
    <citation type="submission" date="2021-03" db="EMBL/GenBank/DDBJ databases">
        <title>Acanthopleuribacteraceae sp. M133.</title>
        <authorList>
            <person name="Wang G."/>
        </authorList>
    </citation>
    <scope>NUCLEOTIDE SEQUENCE</scope>
    <source>
        <strain evidence="9">M133</strain>
    </source>
</reference>
<evidence type="ECO:0000313" key="10">
    <source>
        <dbReference type="Proteomes" id="UP000663929"/>
    </source>
</evidence>
<dbReference type="Gene3D" id="3.30.559.30">
    <property type="entry name" value="Nonribosomal peptide synthetase, condensation domain"/>
    <property type="match status" value="2"/>
</dbReference>
<organism evidence="9 10">
    <name type="scientific">Sulfidibacter corallicola</name>
    <dbReference type="NCBI Taxonomy" id="2818388"/>
    <lineage>
        <taxon>Bacteria</taxon>
        <taxon>Pseudomonadati</taxon>
        <taxon>Acidobacteriota</taxon>
        <taxon>Holophagae</taxon>
        <taxon>Acanthopleuribacterales</taxon>
        <taxon>Acanthopleuribacteraceae</taxon>
        <taxon>Sulfidibacter</taxon>
    </lineage>
</organism>
<dbReference type="InterPro" id="IPR020806">
    <property type="entry name" value="PKS_PP-bd"/>
</dbReference>
<dbReference type="PANTHER" id="PTHR45527">
    <property type="entry name" value="NONRIBOSOMAL PEPTIDE SYNTHETASE"/>
    <property type="match status" value="1"/>
</dbReference>
<dbReference type="FunFam" id="3.30.300.30:FF:000010">
    <property type="entry name" value="Enterobactin synthetase component F"/>
    <property type="match status" value="1"/>
</dbReference>
<evidence type="ECO:0000256" key="6">
    <source>
        <dbReference type="ARBA" id="ARBA00023098"/>
    </source>
</evidence>
<feature type="compositionally biased region" description="Polar residues" evidence="7">
    <location>
        <begin position="1399"/>
        <end position="1412"/>
    </location>
</feature>
<evidence type="ECO:0000256" key="4">
    <source>
        <dbReference type="ARBA" id="ARBA00022553"/>
    </source>
</evidence>
<dbReference type="InterPro" id="IPR000873">
    <property type="entry name" value="AMP-dep_synth/lig_dom"/>
</dbReference>
<dbReference type="GO" id="GO:0043041">
    <property type="term" value="P:amino acid activation for nonribosomal peptide biosynthetic process"/>
    <property type="evidence" value="ECO:0007669"/>
    <property type="project" value="TreeGrafter"/>
</dbReference>
<dbReference type="Pfam" id="PF00668">
    <property type="entry name" value="Condensation"/>
    <property type="match status" value="2"/>
</dbReference>
<dbReference type="InterPro" id="IPR029058">
    <property type="entry name" value="AB_hydrolase_fold"/>
</dbReference>
<dbReference type="PROSITE" id="PS50075">
    <property type="entry name" value="CARRIER"/>
    <property type="match status" value="2"/>
</dbReference>
<dbReference type="PROSITE" id="PS00012">
    <property type="entry name" value="PHOSPHOPANTETHEINE"/>
    <property type="match status" value="2"/>
</dbReference>
<name>A0A8A4TMF0_SULCO</name>
<dbReference type="GO" id="GO:0003824">
    <property type="term" value="F:catalytic activity"/>
    <property type="evidence" value="ECO:0007669"/>
    <property type="project" value="InterPro"/>
</dbReference>
<dbReference type="GO" id="GO:0005737">
    <property type="term" value="C:cytoplasm"/>
    <property type="evidence" value="ECO:0007669"/>
    <property type="project" value="TreeGrafter"/>
</dbReference>
<evidence type="ECO:0000256" key="5">
    <source>
        <dbReference type="ARBA" id="ARBA00022832"/>
    </source>
</evidence>
<dbReference type="GO" id="GO:0044550">
    <property type="term" value="P:secondary metabolite biosynthetic process"/>
    <property type="evidence" value="ECO:0007669"/>
    <property type="project" value="TreeGrafter"/>
</dbReference>
<dbReference type="SUPFAM" id="SSF56801">
    <property type="entry name" value="Acetyl-CoA synthetase-like"/>
    <property type="match status" value="2"/>
</dbReference>
<comment type="similarity">
    <text evidence="2">Belongs to the ATP-dependent AMP-binding enzyme family.</text>
</comment>
<evidence type="ECO:0000259" key="8">
    <source>
        <dbReference type="PROSITE" id="PS50075"/>
    </source>
</evidence>
<dbReference type="SUPFAM" id="SSF47336">
    <property type="entry name" value="ACP-like"/>
    <property type="match status" value="2"/>
</dbReference>